<comment type="caution">
    <text evidence="1">The sequence shown here is derived from an EMBL/GenBank/DDBJ whole genome shotgun (WGS) entry which is preliminary data.</text>
</comment>
<gene>
    <name evidence="1" type="ORF">IAD12_08935</name>
</gene>
<protein>
    <submittedName>
        <fullName evidence="1">Uncharacterized protein</fullName>
    </submittedName>
</protein>
<reference evidence="1" key="2">
    <citation type="journal article" date="2021" name="PeerJ">
        <title>Extensive microbial diversity within the chicken gut microbiome revealed by metagenomics and culture.</title>
        <authorList>
            <person name="Gilroy R."/>
            <person name="Ravi A."/>
            <person name="Getino M."/>
            <person name="Pursley I."/>
            <person name="Horton D.L."/>
            <person name="Alikhan N.F."/>
            <person name="Baker D."/>
            <person name="Gharbi K."/>
            <person name="Hall N."/>
            <person name="Watson M."/>
            <person name="Adriaenssens E.M."/>
            <person name="Foster-Nyarko E."/>
            <person name="Jarju S."/>
            <person name="Secka A."/>
            <person name="Antonio M."/>
            <person name="Oren A."/>
            <person name="Chaudhuri R.R."/>
            <person name="La Ragione R."/>
            <person name="Hildebrand F."/>
            <person name="Pallen M.J."/>
        </authorList>
    </citation>
    <scope>NUCLEOTIDE SEQUENCE</scope>
    <source>
        <strain evidence="1">CHK176-22527</strain>
    </source>
</reference>
<evidence type="ECO:0000313" key="2">
    <source>
        <dbReference type="Proteomes" id="UP000824159"/>
    </source>
</evidence>
<dbReference type="Proteomes" id="UP000824159">
    <property type="component" value="Unassembled WGS sequence"/>
</dbReference>
<organism evidence="1 2">
    <name type="scientific">Candidatus Allocopromorpha excrementavium</name>
    <dbReference type="NCBI Taxonomy" id="2840741"/>
    <lineage>
        <taxon>Bacteria</taxon>
        <taxon>Bacillati</taxon>
        <taxon>Bacillota</taxon>
        <taxon>Clostridia</taxon>
        <taxon>Eubacteriales</taxon>
        <taxon>Eubacteriaceae</taxon>
        <taxon>Eubacteriaceae incertae sedis</taxon>
        <taxon>Candidatus Allocopromorpha</taxon>
    </lineage>
</organism>
<evidence type="ECO:0000313" key="1">
    <source>
        <dbReference type="EMBL" id="HIU00346.1"/>
    </source>
</evidence>
<dbReference type="EMBL" id="DVLX01000105">
    <property type="protein sequence ID" value="HIU00346.1"/>
    <property type="molecule type" value="Genomic_DNA"/>
</dbReference>
<reference evidence="1" key="1">
    <citation type="submission" date="2020-10" db="EMBL/GenBank/DDBJ databases">
        <authorList>
            <person name="Gilroy R."/>
        </authorList>
    </citation>
    <scope>NUCLEOTIDE SEQUENCE</scope>
    <source>
        <strain evidence="1">CHK176-22527</strain>
    </source>
</reference>
<name>A0A9D1HDQ4_9FIRM</name>
<dbReference type="AlphaFoldDB" id="A0A9D1HDQ4"/>
<accession>A0A9D1HDQ4</accession>
<sequence length="123" mass="14268">MITKKVIVTNNKKACKKYENCAEVIYMENAHPYDIFSKTMELLKSGARLSNHEIKDQKRYYRTVALFYGDENAPIEQNLKKITEVMEMTRNSQIKAPAFNNMAMLVLPLPICRTPSMNTILYL</sequence>
<proteinExistence type="predicted"/>